<dbReference type="Proteomes" id="UP000001411">
    <property type="component" value="Chromosome"/>
</dbReference>
<dbReference type="PATRIC" id="fig|176280.10.peg.2210"/>
<dbReference type="RefSeq" id="WP_001832213.1">
    <property type="nucleotide sequence ID" value="NC_004461.1"/>
</dbReference>
<dbReference type="CDD" id="cd00483">
    <property type="entry name" value="HPPK"/>
    <property type="match status" value="1"/>
</dbReference>
<evidence type="ECO:0000256" key="4">
    <source>
        <dbReference type="ARBA" id="ARBA00022679"/>
    </source>
</evidence>
<protein>
    <recommendedName>
        <fullName evidence="3">2-amino-4-hydroxy-6-hydroxymethyldihydropteridine diphosphokinase</fullName>
        <ecNumber evidence="3">2.7.6.3</ecNumber>
    </recommendedName>
</protein>
<keyword evidence="7" id="KW-0067">ATP-binding</keyword>
<dbReference type="PROSITE" id="PS00794">
    <property type="entry name" value="HPPK"/>
    <property type="match status" value="1"/>
</dbReference>
<dbReference type="OrthoDB" id="9808041at2"/>
<evidence type="ECO:0000313" key="11">
    <source>
        <dbReference type="Proteomes" id="UP000001411"/>
    </source>
</evidence>
<dbReference type="PANTHER" id="PTHR43071">
    <property type="entry name" value="2-AMINO-4-HYDROXY-6-HYDROXYMETHYLDIHYDROPTERIDINE PYROPHOSPHOKINASE"/>
    <property type="match status" value="1"/>
</dbReference>
<dbReference type="GO" id="GO:0016301">
    <property type="term" value="F:kinase activity"/>
    <property type="evidence" value="ECO:0007669"/>
    <property type="project" value="UniProtKB-KW"/>
</dbReference>
<dbReference type="AlphaFoldDB" id="A0A0H2VID1"/>
<dbReference type="PANTHER" id="PTHR43071:SF1">
    <property type="entry name" value="2-AMINO-4-HYDROXY-6-HYDROXYMETHYLDIHYDROPTERIDINE PYROPHOSPHOKINASE"/>
    <property type="match status" value="1"/>
</dbReference>
<dbReference type="InterPro" id="IPR035907">
    <property type="entry name" value="Hppk_sf"/>
</dbReference>
<evidence type="ECO:0000256" key="6">
    <source>
        <dbReference type="ARBA" id="ARBA00022777"/>
    </source>
</evidence>
<evidence type="ECO:0000256" key="2">
    <source>
        <dbReference type="ARBA" id="ARBA00005051"/>
    </source>
</evidence>
<evidence type="ECO:0000256" key="1">
    <source>
        <dbReference type="ARBA" id="ARBA00000198"/>
    </source>
</evidence>
<keyword evidence="6 10" id="KW-0418">Kinase</keyword>
<dbReference type="EMBL" id="AE015929">
    <property type="protein sequence ID" value="AAO05909.1"/>
    <property type="molecule type" value="Genomic_DNA"/>
</dbReference>
<dbReference type="Gene3D" id="3.30.70.560">
    <property type="entry name" value="7,8-Dihydro-6-hydroxymethylpterin-pyrophosphokinase HPPK"/>
    <property type="match status" value="1"/>
</dbReference>
<evidence type="ECO:0000313" key="10">
    <source>
        <dbReference type="EMBL" id="AAO05909.1"/>
    </source>
</evidence>
<evidence type="ECO:0000256" key="5">
    <source>
        <dbReference type="ARBA" id="ARBA00022741"/>
    </source>
</evidence>
<keyword evidence="8" id="KW-0289">Folate biosynthesis</keyword>
<dbReference type="GO" id="GO:0046656">
    <property type="term" value="P:folic acid biosynthetic process"/>
    <property type="evidence" value="ECO:0007669"/>
    <property type="project" value="UniProtKB-KW"/>
</dbReference>
<dbReference type="GO" id="GO:0005524">
    <property type="term" value="F:ATP binding"/>
    <property type="evidence" value="ECO:0007669"/>
    <property type="project" value="UniProtKB-KW"/>
</dbReference>
<feature type="domain" description="7,8-dihydro-6-hydroxymethylpterin-pyrophosphokinase" evidence="9">
    <location>
        <begin position="88"/>
        <end position="99"/>
    </location>
</feature>
<dbReference type="InterPro" id="IPR000550">
    <property type="entry name" value="Hppk"/>
</dbReference>
<name>A0A0H2VID1_STAES</name>
<keyword evidence="4" id="KW-0808">Transferase</keyword>
<gene>
    <name evidence="10" type="ordered locus">SE_2267</name>
</gene>
<dbReference type="SUPFAM" id="SSF55083">
    <property type="entry name" value="6-hydroxymethyl-7,8-dihydropterin pyrophosphokinase, HPPK"/>
    <property type="match status" value="1"/>
</dbReference>
<dbReference type="GO" id="GO:0003848">
    <property type="term" value="F:2-amino-4-hydroxy-6-hydroxymethyldihydropteridine diphosphokinase activity"/>
    <property type="evidence" value="ECO:0007669"/>
    <property type="project" value="UniProtKB-EC"/>
</dbReference>
<organism evidence="10 11">
    <name type="scientific">Staphylococcus epidermidis (strain ATCC 12228 / FDA PCI 1200)</name>
    <dbReference type="NCBI Taxonomy" id="176280"/>
    <lineage>
        <taxon>Bacteria</taxon>
        <taxon>Bacillati</taxon>
        <taxon>Bacillota</taxon>
        <taxon>Bacilli</taxon>
        <taxon>Bacillales</taxon>
        <taxon>Staphylococcaceae</taxon>
        <taxon>Staphylococcus</taxon>
    </lineage>
</organism>
<dbReference type="KEGG" id="sep:SE_2267"/>
<comment type="catalytic activity">
    <reaction evidence="1">
        <text>6-hydroxymethyl-7,8-dihydropterin + ATP = (7,8-dihydropterin-6-yl)methyl diphosphate + AMP + H(+)</text>
        <dbReference type="Rhea" id="RHEA:11412"/>
        <dbReference type="ChEBI" id="CHEBI:15378"/>
        <dbReference type="ChEBI" id="CHEBI:30616"/>
        <dbReference type="ChEBI" id="CHEBI:44841"/>
        <dbReference type="ChEBI" id="CHEBI:72950"/>
        <dbReference type="ChEBI" id="CHEBI:456215"/>
        <dbReference type="EC" id="2.7.6.3"/>
    </reaction>
</comment>
<reference evidence="10 11" key="1">
    <citation type="journal article" date="2003" name="Mol. Microbiol.">
        <title>Genome-based analysis of virulence genes in a non-biofilm-forming Staphylococcus epidermidis strain (ATCC 12228).</title>
        <authorList>
            <person name="Zhang Y.Q."/>
            <person name="Ren S.X."/>
            <person name="Li H.L."/>
            <person name="Wang Y.X."/>
            <person name="Fu G."/>
            <person name="Yang J."/>
            <person name="Qin Z.Q."/>
            <person name="Miao Y.G."/>
            <person name="Wang W.Y."/>
            <person name="Chen R.S."/>
            <person name="Shen Y."/>
            <person name="Chen Z."/>
            <person name="Yuan Z.H."/>
            <person name="Zhao G.P."/>
            <person name="Qu D."/>
            <person name="Danchin A."/>
            <person name="Wen Y.M."/>
        </authorList>
    </citation>
    <scope>NUCLEOTIDE SEQUENCE [LARGE SCALE GENOMIC DNA]</scope>
    <source>
        <strain evidence="11">ATCC 12228 / FDA PCI 1200</strain>
    </source>
</reference>
<dbReference type="Pfam" id="PF01288">
    <property type="entry name" value="HPPK"/>
    <property type="match status" value="1"/>
</dbReference>
<dbReference type="NCBIfam" id="TIGR01498">
    <property type="entry name" value="folK"/>
    <property type="match status" value="1"/>
</dbReference>
<evidence type="ECO:0000256" key="7">
    <source>
        <dbReference type="ARBA" id="ARBA00022840"/>
    </source>
</evidence>
<dbReference type="EC" id="2.7.6.3" evidence="3"/>
<evidence type="ECO:0000259" key="9">
    <source>
        <dbReference type="PROSITE" id="PS00794"/>
    </source>
</evidence>
<dbReference type="GeneID" id="50019573"/>
<comment type="pathway">
    <text evidence="2">Cofactor biosynthesis; tetrahydrofolate biosynthesis; 2-amino-4-hydroxy-6-hydroxymethyl-7,8-dihydropteridine diphosphate from 7,8-dihydroneopterin triphosphate: step 4/4.</text>
</comment>
<proteinExistence type="predicted"/>
<dbReference type="eggNOG" id="COG0801">
    <property type="taxonomic scope" value="Bacteria"/>
</dbReference>
<evidence type="ECO:0000256" key="3">
    <source>
        <dbReference type="ARBA" id="ARBA00013253"/>
    </source>
</evidence>
<dbReference type="UniPathway" id="UPA00077">
    <property type="reaction ID" value="UER00155"/>
</dbReference>
<evidence type="ECO:0000256" key="8">
    <source>
        <dbReference type="ARBA" id="ARBA00022909"/>
    </source>
</evidence>
<sequence length="159" mass="18263">MVKAYLGLGSNIGNRELQLNEAIKILHDYQGIQVTQVSHIYETEPVGYTNQPKFLNLCIEIETELNPQSLLKCCLTTEQQLHRKREIRWGPRTLDIDILLFGDQIIEQDNLSVPHPRMKERSFVLIPLNDIATKQIEPISNKSIGQLVVPDNSVKKYKE</sequence>
<dbReference type="GO" id="GO:0046654">
    <property type="term" value="P:tetrahydrofolate biosynthetic process"/>
    <property type="evidence" value="ECO:0007669"/>
    <property type="project" value="UniProtKB-UniPathway"/>
</dbReference>
<accession>A0A0H2VID1</accession>
<dbReference type="HOGENOM" id="CLU_097916_1_2_9"/>
<keyword evidence="5" id="KW-0547">Nucleotide-binding</keyword>